<sequence length="458" mass="49430">MRKLMKSDLYTLSFQLADRAGLSRREFLSLLAAGAGSVALGGCNGDSESGASPAVNAAAVEKTASGTVLPPAASLGDDDGHVWTLADDRANMDGRVIYTGSRVPIVLLLFYRGTIYAKNVDGDWFRRDPPWTPLGANDPRTQAVAYSNTSLFYGINGHMAWGSGIYHTMPVEQQLAILKDLGVTMYRCDVADPGMSRTIERALLGSFAGSGVGILPVLNPRSAYWNPLGSEDDAYALGYNLAVRCTQPLAGLVRHIECGNELDTVGLQIGGDGSQSSDWSPQQWPSFRGVIRGMIDGVRAVDSTIQCGVNVGIPMAYRALQMLWGGIQPDGSPQGAGGASPLRWDYTTYHWYHSSGDIQCAGRYRECVNILQVLKESFGVPIWLTEYGWSGANDGQEAASTYLGQVLAEYRAAKDQYGVQSIMLYELIDADFGLIQGDGVTRNRAYETFRQFVAGNGV</sequence>
<dbReference type="PATRIC" id="fig|242163.4.peg.6400"/>
<dbReference type="InterPro" id="IPR017853">
    <property type="entry name" value="GH"/>
</dbReference>
<dbReference type="EMBL" id="LFJJ01000073">
    <property type="protein sequence ID" value="KND60244.1"/>
    <property type="molecule type" value="Genomic_DNA"/>
</dbReference>
<evidence type="ECO:0000313" key="2">
    <source>
        <dbReference type="EMBL" id="KND60244.1"/>
    </source>
</evidence>
<dbReference type="AlphaFoldDB" id="A0A0L0ME42"/>
<dbReference type="RefSeq" id="WP_050453886.1">
    <property type="nucleotide sequence ID" value="NZ_LFJJ01000073.1"/>
</dbReference>
<dbReference type="Gene3D" id="3.20.20.80">
    <property type="entry name" value="Glycosidases"/>
    <property type="match status" value="1"/>
</dbReference>
<gene>
    <name evidence="2" type="ORF">BVER_02558c</name>
</gene>
<dbReference type="NCBIfam" id="TIGR01409">
    <property type="entry name" value="TAT_signal_seq"/>
    <property type="match status" value="1"/>
</dbReference>
<dbReference type="InterPro" id="IPR006311">
    <property type="entry name" value="TAT_signal"/>
</dbReference>
<reference evidence="3" key="1">
    <citation type="submission" date="2015-06" db="EMBL/GenBank/DDBJ databases">
        <title>Comparative genomics of Burkholderia leaf nodule symbionts.</title>
        <authorList>
            <person name="Carlier A."/>
            <person name="Eberl L."/>
            <person name="Pinto-Carbo M."/>
        </authorList>
    </citation>
    <scope>NUCLEOTIDE SEQUENCE [LARGE SCALE GENOMIC DNA]</scope>
    <source>
        <strain evidence="3">UZHbot4</strain>
    </source>
</reference>
<evidence type="ECO:0000259" key="1">
    <source>
        <dbReference type="Pfam" id="PF11790"/>
    </source>
</evidence>
<dbReference type="InterPro" id="IPR024655">
    <property type="entry name" value="Asl1_glyco_hydro_catalytic"/>
</dbReference>
<proteinExistence type="predicted"/>
<comment type="caution">
    <text evidence="2">The sequence shown here is derived from an EMBL/GenBank/DDBJ whole genome shotgun (WGS) entry which is preliminary data.</text>
</comment>
<name>A0A0L0ME42_9BURK</name>
<keyword evidence="3" id="KW-1185">Reference proteome</keyword>
<dbReference type="Pfam" id="PF11790">
    <property type="entry name" value="Glyco_hydro_cc"/>
    <property type="match status" value="1"/>
</dbReference>
<dbReference type="PROSITE" id="PS51318">
    <property type="entry name" value="TAT"/>
    <property type="match status" value="1"/>
</dbReference>
<organism evidence="2 3">
    <name type="scientific">Candidatus Burkholderia verschuerenii</name>
    <dbReference type="NCBI Taxonomy" id="242163"/>
    <lineage>
        <taxon>Bacteria</taxon>
        <taxon>Pseudomonadati</taxon>
        <taxon>Pseudomonadota</taxon>
        <taxon>Betaproteobacteria</taxon>
        <taxon>Burkholderiales</taxon>
        <taxon>Burkholderiaceae</taxon>
        <taxon>Burkholderia</taxon>
    </lineage>
</organism>
<feature type="domain" description="Asl1-like glycosyl hydrolase catalytic" evidence="1">
    <location>
        <begin position="343"/>
        <end position="408"/>
    </location>
</feature>
<dbReference type="SUPFAM" id="SSF51445">
    <property type="entry name" value="(Trans)glycosidases"/>
    <property type="match status" value="1"/>
</dbReference>
<evidence type="ECO:0000313" key="3">
    <source>
        <dbReference type="Proteomes" id="UP000036959"/>
    </source>
</evidence>
<dbReference type="InterPro" id="IPR019546">
    <property type="entry name" value="TAT_signal_bac_arc"/>
</dbReference>
<accession>A0A0L0ME42</accession>
<dbReference type="Proteomes" id="UP000036959">
    <property type="component" value="Unassembled WGS sequence"/>
</dbReference>
<dbReference type="OrthoDB" id="9126494at2"/>
<protein>
    <recommendedName>
        <fullName evidence="1">Asl1-like glycosyl hydrolase catalytic domain-containing protein</fullName>
    </recommendedName>
</protein>